<sequence length="336" mass="38625">MRRCRETIDDVYKELSENFTELREKIRLFHKDLGKEVEEEVRKRWIPYTPIKSMKRYLAIDGGEYIKELRVGTIYVVNAEALLSEGMETKPVDKFSKVGVFRPANYAKERVSELMATVEVKLALKNGGRADLILMDGSFSKKLGDANGMESKLDFNVDGIASLSLKDEDEMYRSLVVEKQVVMSKLLNTYDNKVLWISKTSRNMDMFRRGIPDIVVLETFTEEVGYTSPECKGVDVTKLAHHTEVNLQSFVVCRSFIRLKRASKVLKLDVVSKLPIDEAFIRKVVDDLSAVAVKGYPYPLLKVHFDVKVKKGDRERITRMLGLHKPGVDWWPNQFF</sequence>
<name>A0ACC6TNN5_9CREN</name>
<comment type="caution">
    <text evidence="1">The sequence shown here is derived from an EMBL/GenBank/DDBJ whole genome shotgun (WGS) entry which is preliminary data.</text>
</comment>
<organism evidence="1 2">
    <name type="scientific">Candidatus Aramenus sulfurataquae</name>
    <dbReference type="NCBI Taxonomy" id="1326980"/>
    <lineage>
        <taxon>Archaea</taxon>
        <taxon>Thermoproteota</taxon>
        <taxon>Thermoprotei</taxon>
        <taxon>Sulfolobales</taxon>
        <taxon>Sulfolobaceae</taxon>
        <taxon>Candidatus Aramenus</taxon>
    </lineage>
</organism>
<gene>
    <name evidence="1" type="primary">nurA</name>
    <name evidence="1" type="ORF">TQ35_0003915</name>
</gene>
<reference evidence="1" key="1">
    <citation type="submission" date="2024-07" db="EMBL/GenBank/DDBJ databases">
        <title>Metagenome and Metagenome-Assembled Genomes of Archaea from a hot spring from the geothermal field of Los Azufres, Mexico.</title>
        <authorList>
            <person name="Marin-Paredes R."/>
            <person name="Martinez-Romero E."/>
            <person name="Servin-Garciduenas L.E."/>
        </authorList>
    </citation>
    <scope>NUCLEOTIDE SEQUENCE</scope>
    <source>
        <strain evidence="1">AZ1-454</strain>
    </source>
</reference>
<dbReference type="EMBL" id="JZWS03000003">
    <property type="protein sequence ID" value="MEW9491336.1"/>
    <property type="molecule type" value="Genomic_DNA"/>
</dbReference>
<evidence type="ECO:0000313" key="1">
    <source>
        <dbReference type="EMBL" id="MEW9491336.1"/>
    </source>
</evidence>
<accession>A0ACC6TNN5</accession>
<dbReference type="Proteomes" id="UP000053480">
    <property type="component" value="Unassembled WGS sequence"/>
</dbReference>
<evidence type="ECO:0000313" key="2">
    <source>
        <dbReference type="Proteomes" id="UP000053480"/>
    </source>
</evidence>
<proteinExistence type="predicted"/>
<protein>
    <submittedName>
        <fullName evidence="1">DNA double-strand break repair nuclease NurA</fullName>
    </submittedName>
</protein>